<keyword evidence="4 5" id="KW-0067">ATP-binding</keyword>
<evidence type="ECO:0000256" key="3">
    <source>
        <dbReference type="ARBA" id="ARBA00022777"/>
    </source>
</evidence>
<dbReference type="EMBL" id="CP042912">
    <property type="protein sequence ID" value="QEG21035.1"/>
    <property type="molecule type" value="Genomic_DNA"/>
</dbReference>
<dbReference type="InterPro" id="IPR011009">
    <property type="entry name" value="Kinase-like_dom_sf"/>
</dbReference>
<dbReference type="Pfam" id="PF00069">
    <property type="entry name" value="Pkinase"/>
    <property type="match status" value="1"/>
</dbReference>
<dbReference type="Gene3D" id="1.10.510.10">
    <property type="entry name" value="Transferase(Phosphotransferase) domain 1"/>
    <property type="match status" value="1"/>
</dbReference>
<keyword evidence="9" id="KW-1185">Reference proteome</keyword>
<proteinExistence type="predicted"/>
<evidence type="ECO:0000256" key="6">
    <source>
        <dbReference type="SAM" id="Coils"/>
    </source>
</evidence>
<organism evidence="8 9">
    <name type="scientific">Mariniblastus fucicola</name>
    <dbReference type="NCBI Taxonomy" id="980251"/>
    <lineage>
        <taxon>Bacteria</taxon>
        <taxon>Pseudomonadati</taxon>
        <taxon>Planctomycetota</taxon>
        <taxon>Planctomycetia</taxon>
        <taxon>Pirellulales</taxon>
        <taxon>Pirellulaceae</taxon>
        <taxon>Mariniblastus</taxon>
    </lineage>
</organism>
<dbReference type="KEGG" id="mff:MFFC18_08870"/>
<gene>
    <name evidence="8" type="primary">pknB_11</name>
    <name evidence="8" type="ORF">MFFC18_08870</name>
</gene>
<dbReference type="STRING" id="980251.GCA_001642875_02053"/>
<evidence type="ECO:0000256" key="2">
    <source>
        <dbReference type="ARBA" id="ARBA00022741"/>
    </source>
</evidence>
<reference evidence="8 9" key="1">
    <citation type="submission" date="2019-08" db="EMBL/GenBank/DDBJ databases">
        <title>Deep-cultivation of Planctomycetes and their phenomic and genomic characterization uncovers novel biology.</title>
        <authorList>
            <person name="Wiegand S."/>
            <person name="Jogler M."/>
            <person name="Boedeker C."/>
            <person name="Pinto D."/>
            <person name="Vollmers J."/>
            <person name="Rivas-Marin E."/>
            <person name="Kohn T."/>
            <person name="Peeters S.H."/>
            <person name="Heuer A."/>
            <person name="Rast P."/>
            <person name="Oberbeckmann S."/>
            <person name="Bunk B."/>
            <person name="Jeske O."/>
            <person name="Meyerdierks A."/>
            <person name="Storesund J.E."/>
            <person name="Kallscheuer N."/>
            <person name="Luecker S."/>
            <person name="Lage O.M."/>
            <person name="Pohl T."/>
            <person name="Merkel B.J."/>
            <person name="Hornburger P."/>
            <person name="Mueller R.-W."/>
            <person name="Bruemmer F."/>
            <person name="Labrenz M."/>
            <person name="Spormann A.M."/>
            <person name="Op den Camp H."/>
            <person name="Overmann J."/>
            <person name="Amann R."/>
            <person name="Jetten M.S.M."/>
            <person name="Mascher T."/>
            <person name="Medema M.H."/>
            <person name="Devos D.P."/>
            <person name="Kaster A.-K."/>
            <person name="Ovreas L."/>
            <person name="Rohde M."/>
            <person name="Galperin M.Y."/>
            <person name="Jogler C."/>
        </authorList>
    </citation>
    <scope>NUCLEOTIDE SEQUENCE [LARGE SCALE GENOMIC DNA]</scope>
    <source>
        <strain evidence="8 9">FC18</strain>
    </source>
</reference>
<dbReference type="InterPro" id="IPR017441">
    <property type="entry name" value="Protein_kinase_ATP_BS"/>
</dbReference>
<keyword evidence="2 5" id="KW-0547">Nucleotide-binding</keyword>
<name>A0A5B9P771_9BACT</name>
<keyword evidence="1 8" id="KW-0808">Transferase</keyword>
<dbReference type="GO" id="GO:0005524">
    <property type="term" value="F:ATP binding"/>
    <property type="evidence" value="ECO:0007669"/>
    <property type="project" value="UniProtKB-UniRule"/>
</dbReference>
<sequence>MSKVDRFGDLGSEEMSKVADACDDFEKLLSQESNGSKPLEAIKTAISTFDSSQVEFCNATRRALFEQLLILTRDHCRRNGQSLIKSDFQESDWPDFSDVIVEFLWEEEFDESASLGKLGKYTLREEIGRGGMGVVYRATQSDGIQRDVAIKVVRPERLDEGARQRFEVERQALAAMDHEGIARVFDVGTSEDGRAFVVMELIRGKPLTEFCDFERLTVNERLGVFKSVCGAVQHAHQKGIIHRDLKPSNILASRSPDGDFAVKVIDFGLARKSTNSGGLTEFGQLLGTLEYLSPEQADLNPDKIDVRTDIYSLGVLLYELLTGTTPLGKDQLSGSSFRDVIEAVKNSQPPVPSKRLSDSSVSNPEVASLRQSDLLALRSKVRGDLDWIVSKAIEKEPLRRYRSAAELADDITRFNAGQAVLAVPPSVGYRVKKWTSRNRGSVAIALVTLIMLTETTGFWLASKRAQAETRRVETKRRQDSQIAAITLERKELQRKTQAAEAAAKLKEKEAMILASNGGWGELIDGIKSYESESDLSFSLLQLKLKAADAMSDPDVRAKAMSQVIQHPDYETNSEVIDVFRFLNGEKVSSKRLKAIANSTSTNVEARLVATAMTTLDKAELIDSLEEVWADARNVLHLPAGRLLAQSYLWLGEFDKAKYTAAQMRQVYPDDPFSDFAELWVSALTEDADRYQEALARFKGRASSQEFALAKKVVELLKQANDSFKKWRIPTELAKFNNLSKTILQLVYSPDRKGSALPMPPRYFSKELSEVGRTILMSKLWGNKSTAQTLFQMAEKDDDAKVYFAAAVFYFLAAPQDPKNPRAGNHEFQKAIAACDACLELPCPFPMIHDEALFLRGFLSAAVQITSSKFDDRASTSIDLLEYRRRYGTLPPNQLNALPAIVRLGDPALSKAIVKDCLRGLEGEVLESRANTLIRNSRAIIRENPEFLQLSLLAQIGDNLRKREQSDVTEKLLGQLQEELKSVSESISSPDSKDE</sequence>
<evidence type="ECO:0000313" key="8">
    <source>
        <dbReference type="EMBL" id="QEG21035.1"/>
    </source>
</evidence>
<dbReference type="SMART" id="SM00220">
    <property type="entry name" value="S_TKc"/>
    <property type="match status" value="1"/>
</dbReference>
<feature type="coiled-coil region" evidence="6">
    <location>
        <begin position="475"/>
        <end position="509"/>
    </location>
</feature>
<dbReference type="PANTHER" id="PTHR43289">
    <property type="entry name" value="MITOGEN-ACTIVATED PROTEIN KINASE KINASE KINASE 20-RELATED"/>
    <property type="match status" value="1"/>
</dbReference>
<accession>A0A5B9P771</accession>
<dbReference type="PANTHER" id="PTHR43289:SF6">
    <property type="entry name" value="SERINE_THREONINE-PROTEIN KINASE NEKL-3"/>
    <property type="match status" value="1"/>
</dbReference>
<feature type="domain" description="Protein kinase" evidence="7">
    <location>
        <begin position="121"/>
        <end position="414"/>
    </location>
</feature>
<protein>
    <submittedName>
        <fullName evidence="8">Serine/threonine-protein kinase PknB</fullName>
        <ecNumber evidence="8">2.7.11.1</ecNumber>
    </submittedName>
</protein>
<evidence type="ECO:0000256" key="5">
    <source>
        <dbReference type="PROSITE-ProRule" id="PRU10141"/>
    </source>
</evidence>
<evidence type="ECO:0000256" key="1">
    <source>
        <dbReference type="ARBA" id="ARBA00022679"/>
    </source>
</evidence>
<keyword evidence="6" id="KW-0175">Coiled coil</keyword>
<evidence type="ECO:0000256" key="4">
    <source>
        <dbReference type="ARBA" id="ARBA00022840"/>
    </source>
</evidence>
<dbReference type="OrthoDB" id="9801841at2"/>
<keyword evidence="3 8" id="KW-0418">Kinase</keyword>
<dbReference type="EC" id="2.7.11.1" evidence="8"/>
<evidence type="ECO:0000313" key="9">
    <source>
        <dbReference type="Proteomes" id="UP000322214"/>
    </source>
</evidence>
<dbReference type="AlphaFoldDB" id="A0A5B9P771"/>
<evidence type="ECO:0000259" key="7">
    <source>
        <dbReference type="PROSITE" id="PS50011"/>
    </source>
</evidence>
<dbReference type="SUPFAM" id="SSF56112">
    <property type="entry name" value="Protein kinase-like (PK-like)"/>
    <property type="match status" value="1"/>
</dbReference>
<dbReference type="InterPro" id="IPR000719">
    <property type="entry name" value="Prot_kinase_dom"/>
</dbReference>
<dbReference type="Gene3D" id="3.30.200.20">
    <property type="entry name" value="Phosphorylase Kinase, domain 1"/>
    <property type="match status" value="1"/>
</dbReference>
<feature type="binding site" evidence="5">
    <location>
        <position position="151"/>
    </location>
    <ligand>
        <name>ATP</name>
        <dbReference type="ChEBI" id="CHEBI:30616"/>
    </ligand>
</feature>
<dbReference type="CDD" id="cd14014">
    <property type="entry name" value="STKc_PknB_like"/>
    <property type="match status" value="1"/>
</dbReference>
<dbReference type="GO" id="GO:0004674">
    <property type="term" value="F:protein serine/threonine kinase activity"/>
    <property type="evidence" value="ECO:0007669"/>
    <property type="project" value="UniProtKB-EC"/>
</dbReference>
<dbReference type="PROSITE" id="PS50011">
    <property type="entry name" value="PROTEIN_KINASE_DOM"/>
    <property type="match status" value="1"/>
</dbReference>
<dbReference type="PROSITE" id="PS00107">
    <property type="entry name" value="PROTEIN_KINASE_ATP"/>
    <property type="match status" value="1"/>
</dbReference>
<dbReference type="Proteomes" id="UP000322214">
    <property type="component" value="Chromosome"/>
</dbReference>